<evidence type="ECO:0000256" key="5">
    <source>
        <dbReference type="PROSITE-ProRule" id="PRU00581"/>
    </source>
</evidence>
<evidence type="ECO:0000313" key="8">
    <source>
        <dbReference type="Proteomes" id="UP000887569"/>
    </source>
</evidence>
<feature type="transmembrane region" description="Helical" evidence="6">
    <location>
        <begin position="178"/>
        <end position="207"/>
    </location>
</feature>
<evidence type="ECO:0000256" key="1">
    <source>
        <dbReference type="ARBA" id="ARBA00004141"/>
    </source>
</evidence>
<evidence type="ECO:0000256" key="3">
    <source>
        <dbReference type="ARBA" id="ARBA00022989"/>
    </source>
</evidence>
<feature type="transmembrane region" description="Helical" evidence="6">
    <location>
        <begin position="106"/>
        <end position="127"/>
    </location>
</feature>
<feature type="transmembrane region" description="Helical" evidence="6">
    <location>
        <begin position="139"/>
        <end position="172"/>
    </location>
</feature>
<name>A0A914ZLB3_PARUN</name>
<evidence type="ECO:0000256" key="6">
    <source>
        <dbReference type="SAM" id="Phobius"/>
    </source>
</evidence>
<proteinExistence type="predicted"/>
<keyword evidence="8" id="KW-1185">Reference proteome</keyword>
<evidence type="ECO:0000259" key="7">
    <source>
        <dbReference type="PROSITE" id="PS51225"/>
    </source>
</evidence>
<dbReference type="WBParaSite" id="PgB06_g057_t02">
    <property type="protein sequence ID" value="PgB06_g057_t02"/>
    <property type="gene ID" value="PgB06_g057"/>
</dbReference>
<keyword evidence="3 6" id="KW-1133">Transmembrane helix</keyword>
<evidence type="ECO:0000313" key="9">
    <source>
        <dbReference type="WBParaSite" id="PgB06_g057_t02"/>
    </source>
</evidence>
<keyword evidence="2 5" id="KW-0812">Transmembrane</keyword>
<dbReference type="InterPro" id="IPR008253">
    <property type="entry name" value="Marvel"/>
</dbReference>
<dbReference type="GO" id="GO:0016020">
    <property type="term" value="C:membrane"/>
    <property type="evidence" value="ECO:0007669"/>
    <property type="project" value="UniProtKB-SubCell"/>
</dbReference>
<feature type="transmembrane region" description="Helical" evidence="6">
    <location>
        <begin position="82"/>
        <end position="100"/>
    </location>
</feature>
<accession>A0A914ZLB3</accession>
<comment type="subcellular location">
    <subcellularLocation>
        <location evidence="1">Membrane</location>
        <topology evidence="1">Multi-pass membrane protein</topology>
    </subcellularLocation>
</comment>
<reference evidence="9" key="1">
    <citation type="submission" date="2022-11" db="UniProtKB">
        <authorList>
            <consortium name="WormBaseParasite"/>
        </authorList>
    </citation>
    <scope>IDENTIFICATION</scope>
</reference>
<dbReference type="AlphaFoldDB" id="A0A914ZLB3"/>
<organism evidence="8 9">
    <name type="scientific">Parascaris univalens</name>
    <name type="common">Nematode worm</name>
    <dbReference type="NCBI Taxonomy" id="6257"/>
    <lineage>
        <taxon>Eukaryota</taxon>
        <taxon>Metazoa</taxon>
        <taxon>Ecdysozoa</taxon>
        <taxon>Nematoda</taxon>
        <taxon>Chromadorea</taxon>
        <taxon>Rhabditida</taxon>
        <taxon>Spirurina</taxon>
        <taxon>Ascaridomorpha</taxon>
        <taxon>Ascaridoidea</taxon>
        <taxon>Ascarididae</taxon>
        <taxon>Parascaris</taxon>
    </lineage>
</organism>
<keyword evidence="4 5" id="KW-0472">Membrane</keyword>
<dbReference type="PROSITE" id="PS51225">
    <property type="entry name" value="MARVEL"/>
    <property type="match status" value="1"/>
</dbReference>
<evidence type="ECO:0000256" key="4">
    <source>
        <dbReference type="ARBA" id="ARBA00023136"/>
    </source>
</evidence>
<dbReference type="Proteomes" id="UP000887569">
    <property type="component" value="Unplaced"/>
</dbReference>
<evidence type="ECO:0000256" key="2">
    <source>
        <dbReference type="ARBA" id="ARBA00022692"/>
    </source>
</evidence>
<feature type="domain" description="MARVEL" evidence="7">
    <location>
        <begin position="71"/>
        <end position="211"/>
    </location>
</feature>
<sequence length="253" mass="28617">MSRNESFQAFQPLRLERTHFHLGHSAFAFANFDRNFQLSHFDIVDSAIYSRLYLPHWIGNYTMVDVDSQFPKKWPFGIVKTAQWIGCLALLITLYCSPYYYGGTSFVFFCAWTIFLVSLISWIAHLLGFHRRTFNMGQAAAFVPFALLDFVYSFVFFFLFCISALICLVSMFSSIGYAIGLFLVYLFSTIFCLFIAAMCGYLAVLLYRATPNGRILNLRSVIIEGDKTANFGPPTNVGAAPQMGGYPQGTNPV</sequence>
<protein>
    <submittedName>
        <fullName evidence="9">MARVEL domain-containing protein</fullName>
    </submittedName>
</protein>